<name>A0A6G1B1G4_CROCR</name>
<keyword evidence="5" id="KW-0675">Receptor</keyword>
<keyword evidence="4 7" id="KW-0472">Membrane</keyword>
<sequence>SHSNFSFFLLGAKWFQPHNVSVSPTIALTALPFSPTDKNPDEDTSPKPTIFLPSLAERKLHNTGTYLCLLENFFPDVIKIDWKEKNGKAILESHQGNTMKTNDTYMKYTWLTVMEQSMDKEHKCIIKHEKNKGGVDQEIIFLSMNEDETNQWPFVDPLQLQRASTSAYYTYVLLLAKSGVYSILIAYCLLGRGVLCSHGKSS</sequence>
<evidence type="ECO:0000256" key="5">
    <source>
        <dbReference type="ARBA" id="ARBA00023170"/>
    </source>
</evidence>
<evidence type="ECO:0000256" key="3">
    <source>
        <dbReference type="ARBA" id="ARBA00022989"/>
    </source>
</evidence>
<dbReference type="PANTHER" id="PTHR19256:SF65">
    <property type="entry name" value="T CELL RECEPTOR GAMMA CONSTANT 1-RELATED"/>
    <property type="match status" value="1"/>
</dbReference>
<keyword evidence="2 7" id="KW-0812">Transmembrane</keyword>
<evidence type="ECO:0000256" key="1">
    <source>
        <dbReference type="ARBA" id="ARBA00004370"/>
    </source>
</evidence>
<feature type="transmembrane region" description="Helical" evidence="7">
    <location>
        <begin position="168"/>
        <end position="190"/>
    </location>
</feature>
<dbReference type="InterPro" id="IPR036179">
    <property type="entry name" value="Ig-like_dom_sf"/>
</dbReference>
<dbReference type="SMART" id="SM00407">
    <property type="entry name" value="IGc1"/>
    <property type="match status" value="1"/>
</dbReference>
<proteinExistence type="predicted"/>
<dbReference type="Gene3D" id="2.60.40.10">
    <property type="entry name" value="Immunoglobulins"/>
    <property type="match status" value="1"/>
</dbReference>
<comment type="subcellular location">
    <subcellularLocation>
        <location evidence="1">Membrane</location>
    </subcellularLocation>
</comment>
<dbReference type="FunFam" id="2.60.40.10:FF:001083">
    <property type="entry name" value="T cell receptor gamma constant 2"/>
    <property type="match status" value="1"/>
</dbReference>
<dbReference type="AlphaFoldDB" id="A0A6G1B1G4"/>
<dbReference type="SUPFAM" id="SSF48726">
    <property type="entry name" value="Immunoglobulin"/>
    <property type="match status" value="1"/>
</dbReference>
<dbReference type="PANTHER" id="PTHR19256">
    <property type="entry name" value="T-CELL RECEPTOR GAMMA CHAIN"/>
    <property type="match status" value="1"/>
</dbReference>
<evidence type="ECO:0000313" key="10">
    <source>
        <dbReference type="Proteomes" id="UP000475037"/>
    </source>
</evidence>
<dbReference type="InterPro" id="IPR051117">
    <property type="entry name" value="TRG_var/const_region"/>
</dbReference>
<accession>A0A6G1B1G4</accession>
<evidence type="ECO:0000256" key="4">
    <source>
        <dbReference type="ARBA" id="ARBA00023136"/>
    </source>
</evidence>
<protein>
    <submittedName>
        <fullName evidence="9">TCC3 protein</fullName>
    </submittedName>
</protein>
<evidence type="ECO:0000313" key="9">
    <source>
        <dbReference type="EMBL" id="KAF0881736.1"/>
    </source>
</evidence>
<evidence type="ECO:0000256" key="2">
    <source>
        <dbReference type="ARBA" id="ARBA00022692"/>
    </source>
</evidence>
<evidence type="ECO:0000259" key="8">
    <source>
        <dbReference type="SMART" id="SM00407"/>
    </source>
</evidence>
<dbReference type="InterPro" id="IPR003597">
    <property type="entry name" value="Ig_C1-set"/>
</dbReference>
<gene>
    <name evidence="9" type="primary">Tcc3_1</name>
    <name evidence="9" type="ORF">FOF47_R14852</name>
</gene>
<feature type="non-terminal residue" evidence="9">
    <location>
        <position position="1"/>
    </location>
</feature>
<dbReference type="GO" id="GO:0016020">
    <property type="term" value="C:membrane"/>
    <property type="evidence" value="ECO:0007669"/>
    <property type="project" value="UniProtKB-SubCell"/>
</dbReference>
<feature type="domain" description="Immunoglobulin C1-set" evidence="8">
    <location>
        <begin position="63"/>
        <end position="134"/>
    </location>
</feature>
<dbReference type="InterPro" id="IPR013783">
    <property type="entry name" value="Ig-like_fold"/>
</dbReference>
<keyword evidence="10" id="KW-1185">Reference proteome</keyword>
<evidence type="ECO:0000256" key="6">
    <source>
        <dbReference type="ARBA" id="ARBA00023319"/>
    </source>
</evidence>
<dbReference type="Proteomes" id="UP000475037">
    <property type="component" value="Unassembled WGS sequence"/>
</dbReference>
<reference evidence="9 10" key="1">
    <citation type="submission" date="2019-11" db="EMBL/GenBank/DDBJ databases">
        <authorList>
            <person name="Yang C."/>
            <person name="Li F."/>
        </authorList>
    </citation>
    <scope>NUCLEOTIDE SEQUENCE [LARGE SCALE GENOMIC DNA]</scope>
    <source>
        <strain evidence="9">KB4526</strain>
        <tissue evidence="9">Muscle</tissue>
    </source>
</reference>
<evidence type="ECO:0000256" key="7">
    <source>
        <dbReference type="SAM" id="Phobius"/>
    </source>
</evidence>
<feature type="non-terminal residue" evidence="9">
    <location>
        <position position="202"/>
    </location>
</feature>
<dbReference type="Pfam" id="PF07654">
    <property type="entry name" value="C1-set"/>
    <property type="match status" value="1"/>
</dbReference>
<keyword evidence="6" id="KW-0393">Immunoglobulin domain</keyword>
<dbReference type="EMBL" id="VOAJ01002658">
    <property type="protein sequence ID" value="KAF0881736.1"/>
    <property type="molecule type" value="Genomic_DNA"/>
</dbReference>
<comment type="caution">
    <text evidence="9">The sequence shown here is derived from an EMBL/GenBank/DDBJ whole genome shotgun (WGS) entry which is preliminary data.</text>
</comment>
<organism evidence="9 10">
    <name type="scientific">Crocuta crocuta</name>
    <name type="common">Spotted hyena</name>
    <dbReference type="NCBI Taxonomy" id="9678"/>
    <lineage>
        <taxon>Eukaryota</taxon>
        <taxon>Metazoa</taxon>
        <taxon>Chordata</taxon>
        <taxon>Craniata</taxon>
        <taxon>Vertebrata</taxon>
        <taxon>Euteleostomi</taxon>
        <taxon>Mammalia</taxon>
        <taxon>Eutheria</taxon>
        <taxon>Laurasiatheria</taxon>
        <taxon>Carnivora</taxon>
        <taxon>Feliformia</taxon>
        <taxon>Hyaenidae</taxon>
        <taxon>Crocuta</taxon>
    </lineage>
</organism>
<keyword evidence="3 7" id="KW-1133">Transmembrane helix</keyword>